<evidence type="ECO:0000256" key="3">
    <source>
        <dbReference type="RuleBase" id="RU363094"/>
    </source>
</evidence>
<dbReference type="Pfam" id="PF00583">
    <property type="entry name" value="Acetyltransf_1"/>
    <property type="match status" value="1"/>
</dbReference>
<comment type="catalytic activity">
    <reaction evidence="3">
        <text>N-terminal L-alanyl-[ribosomal protein bS18] + acetyl-CoA = N-terminal N(alpha)-acetyl-L-alanyl-[ribosomal protein bS18] + CoA + H(+)</text>
        <dbReference type="Rhea" id="RHEA:43756"/>
        <dbReference type="Rhea" id="RHEA-COMP:10676"/>
        <dbReference type="Rhea" id="RHEA-COMP:10677"/>
        <dbReference type="ChEBI" id="CHEBI:15378"/>
        <dbReference type="ChEBI" id="CHEBI:57287"/>
        <dbReference type="ChEBI" id="CHEBI:57288"/>
        <dbReference type="ChEBI" id="CHEBI:64718"/>
        <dbReference type="ChEBI" id="CHEBI:83683"/>
        <dbReference type="EC" id="2.3.1.266"/>
    </reaction>
</comment>
<dbReference type="InterPro" id="IPR006464">
    <property type="entry name" value="AcTrfase_RimI/Ard1"/>
</dbReference>
<dbReference type="AlphaFoldDB" id="A0AAU7V6E0"/>
<keyword evidence="5" id="KW-0689">Ribosomal protein</keyword>
<organism evidence="5">
    <name type="scientific">Scrofimicrobium appendicitidis</name>
    <dbReference type="NCBI Taxonomy" id="3079930"/>
    <lineage>
        <taxon>Bacteria</taxon>
        <taxon>Bacillati</taxon>
        <taxon>Actinomycetota</taxon>
        <taxon>Actinomycetes</taxon>
        <taxon>Actinomycetales</taxon>
        <taxon>Actinomycetaceae</taxon>
        <taxon>Scrofimicrobium</taxon>
    </lineage>
</organism>
<dbReference type="InterPro" id="IPR000182">
    <property type="entry name" value="GNAT_dom"/>
</dbReference>
<dbReference type="InterPro" id="IPR016181">
    <property type="entry name" value="Acyl_CoA_acyltransferase"/>
</dbReference>
<keyword evidence="5" id="KW-0687">Ribonucleoprotein</keyword>
<dbReference type="NCBIfam" id="TIGR01575">
    <property type="entry name" value="rimI"/>
    <property type="match status" value="1"/>
</dbReference>
<dbReference type="InterPro" id="IPR050832">
    <property type="entry name" value="Bact_Acetyltransf"/>
</dbReference>
<comment type="function">
    <text evidence="3">Acetylates the N-terminal alanine of ribosomal protein bS18.</text>
</comment>
<dbReference type="Gene3D" id="3.40.630.30">
    <property type="match status" value="1"/>
</dbReference>
<dbReference type="PROSITE" id="PS51186">
    <property type="entry name" value="GNAT"/>
    <property type="match status" value="1"/>
</dbReference>
<dbReference type="RefSeq" id="WP_350257817.1">
    <property type="nucleotide sequence ID" value="NZ_CP138335.1"/>
</dbReference>
<protein>
    <recommendedName>
        <fullName evidence="3">[Ribosomal protein bS18]-alanine N-acetyltransferase</fullName>
        <ecNumber evidence="3">2.3.1.266</ecNumber>
    </recommendedName>
</protein>
<gene>
    <name evidence="5" type="primary">rimI</name>
    <name evidence="5" type="ORF">SAC06_08185</name>
</gene>
<dbReference type="GO" id="GO:0008999">
    <property type="term" value="F:protein-N-terminal-alanine acetyltransferase activity"/>
    <property type="evidence" value="ECO:0007669"/>
    <property type="project" value="UniProtKB-EC"/>
</dbReference>
<dbReference type="EMBL" id="CP138335">
    <property type="protein sequence ID" value="XBW07612.1"/>
    <property type="molecule type" value="Genomic_DNA"/>
</dbReference>
<comment type="subcellular location">
    <subcellularLocation>
        <location evidence="3">Cytoplasm</location>
    </subcellularLocation>
</comment>
<dbReference type="EC" id="2.3.1.266" evidence="3"/>
<evidence type="ECO:0000256" key="2">
    <source>
        <dbReference type="ARBA" id="ARBA00023315"/>
    </source>
</evidence>
<keyword evidence="3" id="KW-0963">Cytoplasm</keyword>
<evidence type="ECO:0000259" key="4">
    <source>
        <dbReference type="PROSITE" id="PS51186"/>
    </source>
</evidence>
<name>A0AAU7V6E0_9ACTO</name>
<keyword evidence="2 5" id="KW-0012">Acyltransferase</keyword>
<dbReference type="GO" id="GO:0005737">
    <property type="term" value="C:cytoplasm"/>
    <property type="evidence" value="ECO:0007669"/>
    <property type="project" value="UniProtKB-SubCell"/>
</dbReference>
<dbReference type="GO" id="GO:0005840">
    <property type="term" value="C:ribosome"/>
    <property type="evidence" value="ECO:0007669"/>
    <property type="project" value="UniProtKB-KW"/>
</dbReference>
<reference evidence="5" key="1">
    <citation type="submission" date="2023-11" db="EMBL/GenBank/DDBJ databases">
        <title>Scrofimicrobium hongkongense sp. nov., isolated from a patient with peritonitis.</title>
        <authorList>
            <person name="Lao H.Y."/>
            <person name="Wong A.Y.P."/>
            <person name="Ng T.L."/>
            <person name="Wong R.Y.L."/>
            <person name="Yau M.C.Y."/>
            <person name="Lam J.Y.W."/>
            <person name="Siu G.K.H."/>
        </authorList>
    </citation>
    <scope>NUCLEOTIDE SEQUENCE</scope>
    <source>
        <strain evidence="5">R131</strain>
    </source>
</reference>
<proteinExistence type="inferred from homology"/>
<evidence type="ECO:0000313" key="5">
    <source>
        <dbReference type="EMBL" id="XBW07612.1"/>
    </source>
</evidence>
<sequence>MVAYRQLGLGDLDQVVRLEQEVFPQEAWSPELLAEELSGPHRYYLGAFEEGGQLLGYGGIAGVWDADLMTLGVVPAARGQGLGRALTEQLIEEARQHGCERIFLEVRASNRAAHELYRSCGFIELGRVRAYYRHPTEDALRMGLELVGR</sequence>
<keyword evidence="1 5" id="KW-0808">Transferase</keyword>
<dbReference type="PANTHER" id="PTHR43877">
    <property type="entry name" value="AMINOALKYLPHOSPHONATE N-ACETYLTRANSFERASE-RELATED-RELATED"/>
    <property type="match status" value="1"/>
</dbReference>
<feature type="domain" description="N-acetyltransferase" evidence="4">
    <location>
        <begin position="2"/>
        <end position="147"/>
    </location>
</feature>
<dbReference type="PANTHER" id="PTHR43877:SF2">
    <property type="entry name" value="AMINOALKYLPHOSPHONATE N-ACETYLTRANSFERASE-RELATED"/>
    <property type="match status" value="1"/>
</dbReference>
<accession>A0AAU7V6E0</accession>
<comment type="similarity">
    <text evidence="3">Belongs to the acetyltransferase family. RimI subfamily.</text>
</comment>
<dbReference type="CDD" id="cd04301">
    <property type="entry name" value="NAT_SF"/>
    <property type="match status" value="1"/>
</dbReference>
<dbReference type="KEGG" id="sapp:SAC06_08185"/>
<dbReference type="SUPFAM" id="SSF55729">
    <property type="entry name" value="Acyl-CoA N-acyltransferases (Nat)"/>
    <property type="match status" value="1"/>
</dbReference>
<evidence type="ECO:0000256" key="1">
    <source>
        <dbReference type="ARBA" id="ARBA00022679"/>
    </source>
</evidence>